<accession>A0ABX0K296</accession>
<keyword evidence="6" id="KW-1185">Reference proteome</keyword>
<feature type="signal peptide" evidence="3">
    <location>
        <begin position="1"/>
        <end position="28"/>
    </location>
</feature>
<feature type="chain" id="PRO_5047425443" evidence="3">
    <location>
        <begin position="29"/>
        <end position="382"/>
    </location>
</feature>
<dbReference type="Gene3D" id="3.30.1330.60">
    <property type="entry name" value="OmpA-like domain"/>
    <property type="match status" value="1"/>
</dbReference>
<dbReference type="PANTHER" id="PTHR30329:SF21">
    <property type="entry name" value="LIPOPROTEIN YIAD-RELATED"/>
    <property type="match status" value="1"/>
</dbReference>
<organism evidence="5 6">
    <name type="scientific">Acetobacter conturbans</name>
    <dbReference type="NCBI Taxonomy" id="1737472"/>
    <lineage>
        <taxon>Bacteria</taxon>
        <taxon>Pseudomonadati</taxon>
        <taxon>Pseudomonadota</taxon>
        <taxon>Alphaproteobacteria</taxon>
        <taxon>Acetobacterales</taxon>
        <taxon>Acetobacteraceae</taxon>
        <taxon>Acetobacter</taxon>
    </lineage>
</organism>
<dbReference type="RefSeq" id="WP_173569531.1">
    <property type="nucleotide sequence ID" value="NZ_WOSY01000004.1"/>
</dbReference>
<protein>
    <submittedName>
        <fullName evidence="5">OmpA family protein</fullName>
    </submittedName>
</protein>
<proteinExistence type="predicted"/>
<dbReference type="SUPFAM" id="SSF56925">
    <property type="entry name" value="OMPA-like"/>
    <property type="match status" value="1"/>
</dbReference>
<dbReference type="InterPro" id="IPR036737">
    <property type="entry name" value="OmpA-like_sf"/>
</dbReference>
<dbReference type="InterPro" id="IPR011250">
    <property type="entry name" value="OMP/PagP_B-barrel"/>
</dbReference>
<evidence type="ECO:0000313" key="5">
    <source>
        <dbReference type="EMBL" id="NHN88132.1"/>
    </source>
</evidence>
<dbReference type="SUPFAM" id="SSF103088">
    <property type="entry name" value="OmpA-like"/>
    <property type="match status" value="1"/>
</dbReference>
<keyword evidence="1 3" id="KW-0732">Signal</keyword>
<evidence type="ECO:0000256" key="1">
    <source>
        <dbReference type="ARBA" id="ARBA00022729"/>
    </source>
</evidence>
<dbReference type="Gene3D" id="2.40.160.20">
    <property type="match status" value="1"/>
</dbReference>
<dbReference type="CDD" id="cd07185">
    <property type="entry name" value="OmpA_C-like"/>
    <property type="match status" value="1"/>
</dbReference>
<dbReference type="InterPro" id="IPR050330">
    <property type="entry name" value="Bact_OuterMem_StrucFunc"/>
</dbReference>
<evidence type="ECO:0000256" key="2">
    <source>
        <dbReference type="PROSITE-ProRule" id="PRU00473"/>
    </source>
</evidence>
<comment type="caution">
    <text evidence="5">The sequence shown here is derived from an EMBL/GenBank/DDBJ whole genome shotgun (WGS) entry which is preliminary data.</text>
</comment>
<evidence type="ECO:0000259" key="4">
    <source>
        <dbReference type="PROSITE" id="PS51123"/>
    </source>
</evidence>
<dbReference type="PROSITE" id="PS51123">
    <property type="entry name" value="OMPA_2"/>
    <property type="match status" value="1"/>
</dbReference>
<keyword evidence="2" id="KW-0472">Membrane</keyword>
<dbReference type="Proteomes" id="UP000631653">
    <property type="component" value="Unassembled WGS sequence"/>
</dbReference>
<dbReference type="Pfam" id="PF00691">
    <property type="entry name" value="OmpA"/>
    <property type="match status" value="1"/>
</dbReference>
<name>A0ABX0K296_9PROT</name>
<reference evidence="5 6" key="1">
    <citation type="journal article" date="2020" name="Int. J. Syst. Evol. Microbiol.">
        <title>Novel acetic acid bacteria from cider fermentations: Acetobacter conturbans sp. nov. and Acetobacter fallax sp. nov.</title>
        <authorList>
            <person name="Sombolestani A.S."/>
            <person name="Cleenwerck I."/>
            <person name="Cnockaert M."/>
            <person name="Borremans W."/>
            <person name="Wieme A.D."/>
            <person name="De Vuyst L."/>
            <person name="Vandamme P."/>
        </authorList>
    </citation>
    <scope>NUCLEOTIDE SEQUENCE [LARGE SCALE GENOMIC DNA]</scope>
    <source>
        <strain evidence="5 6">LMG 1627</strain>
    </source>
</reference>
<feature type="domain" description="OmpA-like" evidence="4">
    <location>
        <begin position="262"/>
        <end position="382"/>
    </location>
</feature>
<dbReference type="InterPro" id="IPR027385">
    <property type="entry name" value="Beta-barrel_OMP"/>
</dbReference>
<evidence type="ECO:0000313" key="6">
    <source>
        <dbReference type="Proteomes" id="UP000631653"/>
    </source>
</evidence>
<dbReference type="InterPro" id="IPR006665">
    <property type="entry name" value="OmpA-like"/>
</dbReference>
<gene>
    <name evidence="5" type="ORF">GOB81_05755</name>
</gene>
<dbReference type="PANTHER" id="PTHR30329">
    <property type="entry name" value="STATOR ELEMENT OF FLAGELLAR MOTOR COMPLEX"/>
    <property type="match status" value="1"/>
</dbReference>
<dbReference type="EMBL" id="WOSY01000004">
    <property type="protein sequence ID" value="NHN88132.1"/>
    <property type="molecule type" value="Genomic_DNA"/>
</dbReference>
<sequence length="382" mass="40837">MKLRYGFLAGSILSAPLVLSAFPSSAFAQPVQGLYVAGEGGATFNQDQQVRMSRNLPSGRDRWKTGAVGLGSVGYGLGNGFRVEVEGNYRNNDYKGLGTNTVSTKGDGRRQTSGVMVNALFDLDIGKSWLFPYFGAGVGYGWSAMRTTVTGLDRPLTEHMSGTFGGFAYQGIFGLAFPVPWVVGLSATAEYRFWTMLGPQSHFATAVGTVGGGDNLQKEYGVASGNHDTKTDFNHSLMLGLRYEFNPAPPPPPPSVAPTIAAPAPAAARTYLVFFDWDEAELSDRARSIVAVAAQASGHTAVTRIQVGGYTDTSAAHPGARGEHYNMELSTRRANAVKAELIRDGVAGSIIDVHGFGQTRPLVMTGPDVREPQNRRVEIILH</sequence>
<evidence type="ECO:0000256" key="3">
    <source>
        <dbReference type="SAM" id="SignalP"/>
    </source>
</evidence>
<dbReference type="Pfam" id="PF13505">
    <property type="entry name" value="OMP_b-brl"/>
    <property type="match status" value="1"/>
</dbReference>